<evidence type="ECO:0000313" key="3">
    <source>
        <dbReference type="Proteomes" id="UP000248795"/>
    </source>
</evidence>
<evidence type="ECO:0000256" key="1">
    <source>
        <dbReference type="SAM" id="SignalP"/>
    </source>
</evidence>
<name>A0A2W2BA96_9HYPH</name>
<sequence>MNLRTALAASLIAATTLPLAGMAEAAPLGRAEVTKLFPGQFEAQVKGYRVNFTGSRGGSITGVAYGQQDTGRWFMKGSALCVSFDKWTKGEAKCGRISQQGGWYVAKGNDGDVLKFRRTDLAQN</sequence>
<keyword evidence="3" id="KW-1185">Reference proteome</keyword>
<protein>
    <recommendedName>
        <fullName evidence="4">Dihydrodipicolinate reductase</fullName>
    </recommendedName>
</protein>
<organism evidence="2 3">
    <name type="scientific">Aestuariivirga litoralis</name>
    <dbReference type="NCBI Taxonomy" id="2650924"/>
    <lineage>
        <taxon>Bacteria</taxon>
        <taxon>Pseudomonadati</taxon>
        <taxon>Pseudomonadota</taxon>
        <taxon>Alphaproteobacteria</taxon>
        <taxon>Hyphomicrobiales</taxon>
        <taxon>Aestuariivirgaceae</taxon>
        <taxon>Aestuariivirga</taxon>
    </lineage>
</organism>
<feature type="chain" id="PRO_5016115607" description="Dihydrodipicolinate reductase" evidence="1">
    <location>
        <begin position="26"/>
        <end position="124"/>
    </location>
</feature>
<evidence type="ECO:0008006" key="4">
    <source>
        <dbReference type="Google" id="ProtNLM"/>
    </source>
</evidence>
<dbReference type="Proteomes" id="UP000248795">
    <property type="component" value="Unassembled WGS sequence"/>
</dbReference>
<dbReference type="EMBL" id="QKVK01000003">
    <property type="protein sequence ID" value="PZF77204.1"/>
    <property type="molecule type" value="Genomic_DNA"/>
</dbReference>
<proteinExistence type="predicted"/>
<feature type="signal peptide" evidence="1">
    <location>
        <begin position="1"/>
        <end position="25"/>
    </location>
</feature>
<keyword evidence="1" id="KW-0732">Signal</keyword>
<evidence type="ECO:0000313" key="2">
    <source>
        <dbReference type="EMBL" id="PZF77204.1"/>
    </source>
</evidence>
<accession>A0A2W2BA96</accession>
<dbReference type="RefSeq" id="WP_146256072.1">
    <property type="nucleotide sequence ID" value="NZ_QKVK01000003.1"/>
</dbReference>
<gene>
    <name evidence="2" type="ORF">DK847_07705</name>
</gene>
<comment type="caution">
    <text evidence="2">The sequence shown here is derived from an EMBL/GenBank/DDBJ whole genome shotgun (WGS) entry which is preliminary data.</text>
</comment>
<reference evidence="3" key="1">
    <citation type="submission" date="2018-06" db="EMBL/GenBank/DDBJ databases">
        <title>Aestuariibacter litoralis strain KCTC 52945T.</title>
        <authorList>
            <person name="Li X."/>
            <person name="Salam N."/>
            <person name="Li J.-L."/>
            <person name="Chen Y.-M."/>
            <person name="Yang Z.-W."/>
            <person name="Zhang L.-Y."/>
            <person name="Han M.-X."/>
            <person name="Xiao M."/>
            <person name="Li W.-J."/>
        </authorList>
    </citation>
    <scope>NUCLEOTIDE SEQUENCE [LARGE SCALE GENOMIC DNA]</scope>
    <source>
        <strain evidence="3">KCTC 52945</strain>
    </source>
</reference>
<dbReference type="AlphaFoldDB" id="A0A2W2BA96"/>